<sequence>FGLRVRVGVSRRLRYPTCGVTFTRAGLLPSASLLELSRFLVCCVAPLVEHCDTCLWLLPALCWLVVNSSEVLPEFFSVGSGGEPLAIVLVRVALRTVLGLFLPVNGALVVLVEVLPEPVVLLSLAAVFSLLAVCFGYFFGLHSGDVFPERLLALWVEVLPKLPCVVPLAVCLTVVLARFERFASFLVPCVLCQMVV</sequence>
<feature type="transmembrane region" description="Helical" evidence="1">
    <location>
        <begin position="119"/>
        <end position="140"/>
    </location>
</feature>
<evidence type="ECO:0000256" key="1">
    <source>
        <dbReference type="SAM" id="Phobius"/>
    </source>
</evidence>
<feature type="transmembrane region" description="Helical" evidence="1">
    <location>
        <begin position="152"/>
        <end position="177"/>
    </location>
</feature>
<evidence type="ECO:0000313" key="2">
    <source>
        <dbReference type="EMBL" id="MQL93830.1"/>
    </source>
</evidence>
<dbReference type="AlphaFoldDB" id="A0A843VJN1"/>
<keyword evidence="3" id="KW-1185">Reference proteome</keyword>
<organism evidence="2 3">
    <name type="scientific">Colocasia esculenta</name>
    <name type="common">Wild taro</name>
    <name type="synonym">Arum esculentum</name>
    <dbReference type="NCBI Taxonomy" id="4460"/>
    <lineage>
        <taxon>Eukaryota</taxon>
        <taxon>Viridiplantae</taxon>
        <taxon>Streptophyta</taxon>
        <taxon>Embryophyta</taxon>
        <taxon>Tracheophyta</taxon>
        <taxon>Spermatophyta</taxon>
        <taxon>Magnoliopsida</taxon>
        <taxon>Liliopsida</taxon>
        <taxon>Araceae</taxon>
        <taxon>Aroideae</taxon>
        <taxon>Colocasieae</taxon>
        <taxon>Colocasia</taxon>
    </lineage>
</organism>
<feature type="non-terminal residue" evidence="2">
    <location>
        <position position="196"/>
    </location>
</feature>
<keyword evidence="1" id="KW-0812">Transmembrane</keyword>
<evidence type="ECO:0000313" key="3">
    <source>
        <dbReference type="Proteomes" id="UP000652761"/>
    </source>
</evidence>
<name>A0A843VJN1_COLES</name>
<comment type="caution">
    <text evidence="2">The sequence shown here is derived from an EMBL/GenBank/DDBJ whole genome shotgun (WGS) entry which is preliminary data.</text>
</comment>
<gene>
    <name evidence="2" type="ORF">Taro_026478</name>
</gene>
<feature type="non-terminal residue" evidence="2">
    <location>
        <position position="1"/>
    </location>
</feature>
<keyword evidence="1" id="KW-1133">Transmembrane helix</keyword>
<proteinExistence type="predicted"/>
<reference evidence="2" key="1">
    <citation type="submission" date="2017-07" db="EMBL/GenBank/DDBJ databases">
        <title>Taro Niue Genome Assembly and Annotation.</title>
        <authorList>
            <person name="Atibalentja N."/>
            <person name="Keating K."/>
            <person name="Fields C.J."/>
        </authorList>
    </citation>
    <scope>NUCLEOTIDE SEQUENCE</scope>
    <source>
        <strain evidence="2">Niue_2</strain>
        <tissue evidence="2">Leaf</tissue>
    </source>
</reference>
<feature type="transmembrane region" description="Helical" evidence="1">
    <location>
        <begin position="86"/>
        <end position="112"/>
    </location>
</feature>
<accession>A0A843VJN1</accession>
<dbReference type="EMBL" id="NMUH01001601">
    <property type="protein sequence ID" value="MQL93830.1"/>
    <property type="molecule type" value="Genomic_DNA"/>
</dbReference>
<keyword evidence="1" id="KW-0472">Membrane</keyword>
<dbReference type="Proteomes" id="UP000652761">
    <property type="component" value="Unassembled WGS sequence"/>
</dbReference>
<protein>
    <submittedName>
        <fullName evidence="2">Uncharacterized protein</fullName>
    </submittedName>
</protein>